<feature type="domain" description="DUF3824" evidence="2">
    <location>
        <begin position="441"/>
        <end position="506"/>
    </location>
</feature>
<feature type="compositionally biased region" description="Basic and acidic residues" evidence="1">
    <location>
        <begin position="35"/>
        <end position="59"/>
    </location>
</feature>
<feature type="compositionally biased region" description="Polar residues" evidence="1">
    <location>
        <begin position="911"/>
        <end position="948"/>
    </location>
</feature>
<dbReference type="InterPro" id="IPR024436">
    <property type="entry name" value="DUF3824"/>
</dbReference>
<feature type="compositionally biased region" description="Basic and acidic residues" evidence="1">
    <location>
        <begin position="1016"/>
        <end position="1027"/>
    </location>
</feature>
<feature type="compositionally biased region" description="Basic and acidic residues" evidence="1">
    <location>
        <begin position="235"/>
        <end position="294"/>
    </location>
</feature>
<organism evidence="3 4">
    <name type="scientific">Polychaeton citri CBS 116435</name>
    <dbReference type="NCBI Taxonomy" id="1314669"/>
    <lineage>
        <taxon>Eukaryota</taxon>
        <taxon>Fungi</taxon>
        <taxon>Dikarya</taxon>
        <taxon>Ascomycota</taxon>
        <taxon>Pezizomycotina</taxon>
        <taxon>Dothideomycetes</taxon>
        <taxon>Dothideomycetidae</taxon>
        <taxon>Capnodiales</taxon>
        <taxon>Capnodiaceae</taxon>
        <taxon>Polychaeton</taxon>
    </lineage>
</organism>
<feature type="compositionally biased region" description="Low complexity" evidence="1">
    <location>
        <begin position="675"/>
        <end position="688"/>
    </location>
</feature>
<feature type="compositionally biased region" description="Basic residues" evidence="1">
    <location>
        <begin position="408"/>
        <end position="418"/>
    </location>
</feature>
<feature type="compositionally biased region" description="Basic and acidic residues" evidence="1">
    <location>
        <begin position="302"/>
        <end position="323"/>
    </location>
</feature>
<protein>
    <recommendedName>
        <fullName evidence="2">DUF3824 domain-containing protein</fullName>
    </recommendedName>
</protein>
<sequence>MSVRGERIVYRERSRERDWDEPRRSYTTVKRYAVPERRPWEEDEAEEKKIVIRRSERSEAPAPPSPKREERDRTEIDIHIRDRDSHAPARSVYRDDDVKSHVSERFLERDREDIRRDISYRVIDREDDTFVRDRSRSELREGDRTAARGTSRDTRIEEFEFRRERERDHSPGGRRETIVRQADDGSLYEVQRYTKNTEYFQQPQPIVIRESSPRSPQPIIIREERREPNTQTIIIREREREREPNYEFVEREETKEKEMSVVKREETPPPEPVKEQPQDYYYERRVREYEPRHPPDRRRSRRRDDERHSDDERWERRSVRPRDSASQYSDDSYEYVSRTRTVEENGRSRSPHHKRHLAEGAIAGIGAAEILRHHKKSKGESPGGRGRSIVGGAAVGALGAEALSRVSRSLRRGSRSRSRSSDYSHRRRRRRHSRSRSRSHSRSRTHQLGSLAAIAAVGAIAGYALKKSGSNKETVIVNEGYPPGRSRSRRRRRSVDNSVLERDPSRSALNPEHRNRRIAQAGLASAAAAGIWEKVRSKSRGKSRERSRIRTGVPIAAAGLGGAALAGLYEKKKASKEATREQIVADELSRGRRRRSRSRSRSVPASSRYTDDGRDADHGGMIAYGEGPIYPDAVDHGYYSEEEPASYRRRGSSASSPDTRHRSRSRSKSRGKNLAQAGAAAGVAAVAAHEIGKRNERRRQASRSRSRSRRREDMYENDPAYGPPQYPPQNAEAYPSSNYFPPPPTQPEGYVKNEPEYEPSHNPYPAYNPADWSNQNTQQHQPVYDQSHGQYGQSNTTLGAPYPNDTFAGDVRYENPGAYGQQPGYGQHPGYGEGYGGAARGGRRASHPDDVSSPIEREQPRQGGAASPLEMPPPPQSHASAAQSSQAHQADGLMRDEERPSRFERRSRNEGPSNTANGDLQNPTNDTTEQRPRSTSRVRFDLNNNETFSFEVPQSRDFPSDEETKRKEERRERRRRRREAQDRGDDNDRPRESSRDRDRRRHSTSELSNYQGSDRGPPREPDNRDGYDSDGTVELPSRFDEQGNRKADADADDPLASKIQEMLEGKGGFGGIFRSLMGDRGDSGSESGRRRSDSDRDDRRRRR</sequence>
<feature type="compositionally biased region" description="Basic and acidic residues" evidence="1">
    <location>
        <begin position="1077"/>
        <end position="1103"/>
    </location>
</feature>
<dbReference type="Proteomes" id="UP000799441">
    <property type="component" value="Unassembled WGS sequence"/>
</dbReference>
<name>A0A9P4Q3T6_9PEZI</name>
<evidence type="ECO:0000259" key="2">
    <source>
        <dbReference type="Pfam" id="PF12868"/>
    </source>
</evidence>
<reference evidence="3" key="1">
    <citation type="journal article" date="2020" name="Stud. Mycol.">
        <title>101 Dothideomycetes genomes: a test case for predicting lifestyles and emergence of pathogens.</title>
        <authorList>
            <person name="Haridas S."/>
            <person name="Albert R."/>
            <person name="Binder M."/>
            <person name="Bloem J."/>
            <person name="Labutti K."/>
            <person name="Salamov A."/>
            <person name="Andreopoulos B."/>
            <person name="Baker S."/>
            <person name="Barry K."/>
            <person name="Bills G."/>
            <person name="Bluhm B."/>
            <person name="Cannon C."/>
            <person name="Castanera R."/>
            <person name="Culley D."/>
            <person name="Daum C."/>
            <person name="Ezra D."/>
            <person name="Gonzalez J."/>
            <person name="Henrissat B."/>
            <person name="Kuo A."/>
            <person name="Liang C."/>
            <person name="Lipzen A."/>
            <person name="Lutzoni F."/>
            <person name="Magnuson J."/>
            <person name="Mondo S."/>
            <person name="Nolan M."/>
            <person name="Ohm R."/>
            <person name="Pangilinan J."/>
            <person name="Park H.-J."/>
            <person name="Ramirez L."/>
            <person name="Alfaro M."/>
            <person name="Sun H."/>
            <person name="Tritt A."/>
            <person name="Yoshinaga Y."/>
            <person name="Zwiers L.-H."/>
            <person name="Turgeon B."/>
            <person name="Goodwin S."/>
            <person name="Spatafora J."/>
            <person name="Crous P."/>
            <person name="Grigoriev I."/>
        </authorList>
    </citation>
    <scope>NUCLEOTIDE SEQUENCE</scope>
    <source>
        <strain evidence="3">CBS 116435</strain>
    </source>
</reference>
<feature type="region of interest" description="Disordered" evidence="1">
    <location>
        <begin position="642"/>
        <end position="1103"/>
    </location>
</feature>
<proteinExistence type="predicted"/>
<feature type="region of interest" description="Disordered" evidence="1">
    <location>
        <begin position="201"/>
        <end position="358"/>
    </location>
</feature>
<keyword evidence="4" id="KW-1185">Reference proteome</keyword>
<feature type="region of interest" description="Disordered" evidence="1">
    <location>
        <begin position="35"/>
        <end position="97"/>
    </location>
</feature>
<feature type="compositionally biased region" description="Basic and acidic residues" evidence="1">
    <location>
        <begin position="958"/>
        <end position="971"/>
    </location>
</feature>
<evidence type="ECO:0000313" key="4">
    <source>
        <dbReference type="Proteomes" id="UP000799441"/>
    </source>
</evidence>
<accession>A0A9P4Q3T6</accession>
<feature type="compositionally biased region" description="Basic and acidic residues" evidence="1">
    <location>
        <begin position="846"/>
        <end position="860"/>
    </location>
</feature>
<dbReference type="PANTHER" id="PTHR35487">
    <property type="entry name" value="DUF3824 DOMAIN-CONTAINING PROTEIN"/>
    <property type="match status" value="1"/>
</dbReference>
<dbReference type="Pfam" id="PF12868">
    <property type="entry name" value="DUF3824"/>
    <property type="match status" value="2"/>
</dbReference>
<feature type="compositionally biased region" description="Basic residues" evidence="1">
    <location>
        <begin position="695"/>
        <end position="709"/>
    </location>
</feature>
<feature type="compositionally biased region" description="Polar residues" evidence="1">
    <location>
        <begin position="771"/>
        <end position="781"/>
    </location>
</feature>
<feature type="compositionally biased region" description="Basic and acidic residues" evidence="1">
    <location>
        <begin position="609"/>
        <end position="618"/>
    </location>
</feature>
<feature type="compositionally biased region" description="Polar residues" evidence="1">
    <location>
        <begin position="787"/>
        <end position="798"/>
    </location>
</feature>
<evidence type="ECO:0000313" key="3">
    <source>
        <dbReference type="EMBL" id="KAF2720078.1"/>
    </source>
</evidence>
<feature type="region of interest" description="Disordered" evidence="1">
    <location>
        <begin position="135"/>
        <end position="157"/>
    </location>
</feature>
<feature type="region of interest" description="Disordered" evidence="1">
    <location>
        <begin position="406"/>
        <end position="447"/>
    </location>
</feature>
<dbReference type="AlphaFoldDB" id="A0A9P4Q3T6"/>
<feature type="compositionally biased region" description="Basic and acidic residues" evidence="1">
    <location>
        <begin position="1037"/>
        <end position="1049"/>
    </location>
</feature>
<dbReference type="PANTHER" id="PTHR35487:SF1">
    <property type="entry name" value="DUF3824 DOMAIN-CONTAINING PROTEIN"/>
    <property type="match status" value="1"/>
</dbReference>
<feature type="compositionally biased region" description="Basic and acidic residues" evidence="1">
    <location>
        <begin position="979"/>
        <end position="997"/>
    </location>
</feature>
<feature type="compositionally biased region" description="Basic residues" evidence="1">
    <location>
        <begin position="661"/>
        <end position="671"/>
    </location>
</feature>
<feature type="compositionally biased region" description="Basic and acidic residues" evidence="1">
    <location>
        <begin position="893"/>
        <end position="909"/>
    </location>
</feature>
<feature type="domain" description="DUF3824" evidence="2">
    <location>
        <begin position="666"/>
        <end position="787"/>
    </location>
</feature>
<feature type="compositionally biased region" description="Low complexity" evidence="1">
    <location>
        <begin position="816"/>
        <end position="826"/>
    </location>
</feature>
<feature type="region of interest" description="Disordered" evidence="1">
    <location>
        <begin position="475"/>
        <end position="515"/>
    </location>
</feature>
<dbReference type="EMBL" id="MU003803">
    <property type="protein sequence ID" value="KAF2720078.1"/>
    <property type="molecule type" value="Genomic_DNA"/>
</dbReference>
<evidence type="ECO:0000256" key="1">
    <source>
        <dbReference type="SAM" id="MobiDB-lite"/>
    </source>
</evidence>
<feature type="compositionally biased region" description="Gly residues" evidence="1">
    <location>
        <begin position="827"/>
        <end position="840"/>
    </location>
</feature>
<comment type="caution">
    <text evidence="3">The sequence shown here is derived from an EMBL/GenBank/DDBJ whole genome shotgun (WGS) entry which is preliminary data.</text>
</comment>
<feature type="compositionally biased region" description="Low complexity" evidence="1">
    <location>
        <begin position="877"/>
        <end position="890"/>
    </location>
</feature>
<gene>
    <name evidence="3" type="ORF">K431DRAFT_304592</name>
</gene>
<feature type="compositionally biased region" description="Basic residues" evidence="1">
    <location>
        <begin position="425"/>
        <end position="445"/>
    </location>
</feature>
<feature type="compositionally biased region" description="Basic and acidic residues" evidence="1">
    <location>
        <begin position="66"/>
        <end position="97"/>
    </location>
</feature>
<feature type="compositionally biased region" description="Basic residues" evidence="1">
    <location>
        <begin position="591"/>
        <end position="600"/>
    </location>
</feature>
<feature type="region of interest" description="Disordered" evidence="1">
    <location>
        <begin position="572"/>
        <end position="628"/>
    </location>
</feature>
<dbReference type="OrthoDB" id="3561737at2759"/>